<comment type="caution">
    <text evidence="3">The sequence shown here is derived from an EMBL/GenBank/DDBJ whole genome shotgun (WGS) entry which is preliminary data.</text>
</comment>
<feature type="signal peptide" evidence="2">
    <location>
        <begin position="1"/>
        <end position="19"/>
    </location>
</feature>
<protein>
    <recommendedName>
        <fullName evidence="5">SUEL-type lectin domain-containing protein</fullName>
    </recommendedName>
</protein>
<evidence type="ECO:0000256" key="2">
    <source>
        <dbReference type="SAM" id="SignalP"/>
    </source>
</evidence>
<feature type="compositionally biased region" description="Basic residues" evidence="1">
    <location>
        <begin position="194"/>
        <end position="204"/>
    </location>
</feature>
<sequence>MFWLTCSVVFLLHIQLSTQFYANLCFNRKRTLDCSMQGAPFANGEMSVLSVTILLSTDASKLQVNNNGRTCTNVEFECRATVRESQRDDFDAGMLAVNDYIKRTCDGKSSCFLEIPNWTAVNGTAAECAKWFPGEIFHLRGVYLDIGCSLPIEEGITTTVQTGNLTENTNSSGMINETVTENNIETTTPTKKGSLLKRPKKRPTLHAENNMNSSASGISNAILIFWSYVLGTHFH</sequence>
<feature type="chain" id="PRO_5029687299" description="SUEL-type lectin domain-containing protein" evidence="2">
    <location>
        <begin position="20"/>
        <end position="235"/>
    </location>
</feature>
<reference evidence="3" key="1">
    <citation type="submission" date="2020-06" db="EMBL/GenBank/DDBJ databases">
        <title>Draft genome of Bugula neritina, a colonial animal packing powerful symbionts and potential medicines.</title>
        <authorList>
            <person name="Rayko M."/>
        </authorList>
    </citation>
    <scope>NUCLEOTIDE SEQUENCE [LARGE SCALE GENOMIC DNA]</scope>
    <source>
        <strain evidence="3">Kwan_BN1</strain>
    </source>
</reference>
<evidence type="ECO:0008006" key="5">
    <source>
        <dbReference type="Google" id="ProtNLM"/>
    </source>
</evidence>
<dbReference type="Proteomes" id="UP000593567">
    <property type="component" value="Unassembled WGS sequence"/>
</dbReference>
<proteinExistence type="predicted"/>
<name>A0A7J7KDE3_BUGNE</name>
<evidence type="ECO:0000256" key="1">
    <source>
        <dbReference type="SAM" id="MobiDB-lite"/>
    </source>
</evidence>
<organism evidence="3 4">
    <name type="scientific">Bugula neritina</name>
    <name type="common">Brown bryozoan</name>
    <name type="synonym">Sertularia neritina</name>
    <dbReference type="NCBI Taxonomy" id="10212"/>
    <lineage>
        <taxon>Eukaryota</taxon>
        <taxon>Metazoa</taxon>
        <taxon>Spiralia</taxon>
        <taxon>Lophotrochozoa</taxon>
        <taxon>Bryozoa</taxon>
        <taxon>Gymnolaemata</taxon>
        <taxon>Cheilostomatida</taxon>
        <taxon>Flustrina</taxon>
        <taxon>Buguloidea</taxon>
        <taxon>Bugulidae</taxon>
        <taxon>Bugula</taxon>
    </lineage>
</organism>
<dbReference type="EMBL" id="VXIV02000690">
    <property type="protein sequence ID" value="KAF6036680.1"/>
    <property type="molecule type" value="Genomic_DNA"/>
</dbReference>
<accession>A0A7J7KDE3</accession>
<evidence type="ECO:0000313" key="3">
    <source>
        <dbReference type="EMBL" id="KAF6036680.1"/>
    </source>
</evidence>
<keyword evidence="4" id="KW-1185">Reference proteome</keyword>
<keyword evidence="2" id="KW-0732">Signal</keyword>
<gene>
    <name evidence="3" type="ORF">EB796_005025</name>
</gene>
<evidence type="ECO:0000313" key="4">
    <source>
        <dbReference type="Proteomes" id="UP000593567"/>
    </source>
</evidence>
<feature type="region of interest" description="Disordered" evidence="1">
    <location>
        <begin position="187"/>
        <end position="209"/>
    </location>
</feature>
<dbReference type="AlphaFoldDB" id="A0A7J7KDE3"/>